<dbReference type="EMBL" id="JADILV010000047">
    <property type="protein sequence ID" value="MBO8483895.1"/>
    <property type="molecule type" value="Genomic_DNA"/>
</dbReference>
<dbReference type="SUPFAM" id="SSF54211">
    <property type="entry name" value="Ribosomal protein S5 domain 2-like"/>
    <property type="match status" value="1"/>
</dbReference>
<evidence type="ECO:0000256" key="1">
    <source>
        <dbReference type="ARBA" id="ARBA00006354"/>
    </source>
</evidence>
<dbReference type="Gene3D" id="3.40.50.300">
    <property type="entry name" value="P-loop containing nucleotide triphosphate hydrolases"/>
    <property type="match status" value="1"/>
</dbReference>
<dbReference type="Pfam" id="PF13541">
    <property type="entry name" value="ChlI"/>
    <property type="match status" value="1"/>
</dbReference>
<dbReference type="InterPro" id="IPR001208">
    <property type="entry name" value="MCM_dom"/>
</dbReference>
<dbReference type="GO" id="GO:0003677">
    <property type="term" value="F:DNA binding"/>
    <property type="evidence" value="ECO:0007669"/>
    <property type="project" value="InterPro"/>
</dbReference>
<accession>A0A940IIL4</accession>
<dbReference type="AlphaFoldDB" id="A0A940IIL4"/>
<dbReference type="Pfam" id="PF13335">
    <property type="entry name" value="Mg_chelatase_C"/>
    <property type="match status" value="1"/>
</dbReference>
<keyword evidence="2" id="KW-0547">Nucleotide-binding</keyword>
<gene>
    <name evidence="5" type="ORF">IAB75_07265</name>
</gene>
<dbReference type="PANTHER" id="PTHR32039">
    <property type="entry name" value="MAGNESIUM-CHELATASE SUBUNIT CHLI"/>
    <property type="match status" value="1"/>
</dbReference>
<dbReference type="InterPro" id="IPR004482">
    <property type="entry name" value="Mg_chelat-rel"/>
</dbReference>
<comment type="caution">
    <text evidence="5">The sequence shown here is derived from an EMBL/GenBank/DDBJ whole genome shotgun (WGS) entry which is preliminary data.</text>
</comment>
<dbReference type="Proteomes" id="UP000725002">
    <property type="component" value="Unassembled WGS sequence"/>
</dbReference>
<dbReference type="InterPro" id="IPR003593">
    <property type="entry name" value="AAA+_ATPase"/>
</dbReference>
<dbReference type="InterPro" id="IPR000523">
    <property type="entry name" value="Mg_chelatse_chII-like_cat_dom"/>
</dbReference>
<protein>
    <submittedName>
        <fullName evidence="5">YifB family Mg chelatase-like AAA ATPase</fullName>
    </submittedName>
</protein>
<dbReference type="Gene3D" id="3.30.230.10">
    <property type="match status" value="1"/>
</dbReference>
<evidence type="ECO:0000313" key="5">
    <source>
        <dbReference type="EMBL" id="MBO8483895.1"/>
    </source>
</evidence>
<evidence type="ECO:0000256" key="3">
    <source>
        <dbReference type="ARBA" id="ARBA00022840"/>
    </source>
</evidence>
<feature type="domain" description="AAA+ ATPase" evidence="4">
    <location>
        <begin position="226"/>
        <end position="409"/>
    </location>
</feature>
<evidence type="ECO:0000313" key="6">
    <source>
        <dbReference type="Proteomes" id="UP000725002"/>
    </source>
</evidence>
<dbReference type="PANTHER" id="PTHR32039:SF7">
    <property type="entry name" value="COMPETENCE PROTEIN COMM"/>
    <property type="match status" value="1"/>
</dbReference>
<dbReference type="InterPro" id="IPR014721">
    <property type="entry name" value="Ribsml_uS5_D2-typ_fold_subgr"/>
</dbReference>
<dbReference type="InterPro" id="IPR020568">
    <property type="entry name" value="Ribosomal_Su5_D2-typ_SF"/>
</dbReference>
<keyword evidence="3" id="KW-0067">ATP-binding</keyword>
<dbReference type="InterPro" id="IPR045006">
    <property type="entry name" value="CHLI-like"/>
</dbReference>
<sequence length="525" mass="56083">MLINIFSAKCIGIDAVPVTVEVDITSGLGIHLVGLADAAVKESLLRTVTALQSLGFRIPGKKIVINLAPADLHKKGSGYDLPIAVGIVAASGQRDLPGTGKYIIMGELGLDGSVRNVPGALPITEMARNKGFKGCILPYGSACETFGYGLAKVYGVRTFTDVLSILEEKEDCSALEITGADCFPGSCLSGRPYGHGVSSTADEIPDFSAIYGQEGAKRGLEIAAAGGHNVMMIGPPGAGKSTLAKAVAGILPPMDTEEALQTSKIYSVAGKYMAGSQLIRQRPFRSPYHNISAASLIGGGSDIIVPGEISLAHNGVLFLDEFCEIPKRILESMRGPLEDRKVTISRLKTKISFPASFMLVAATNPCPCGYYGDGDRCTCTPARRAAYLSKLSGPVMDRIDIHLWIRPVETGKLIGACRAEPSRDVAARVADARAIQKKRFAGTGIFTNAGMSGRMVTDFCPLPPSCRDFMEKTIENLGLSARAYHRILKLARTIADLDGTEEIKMEHLMEASRYRLLDRKDSDII</sequence>
<comment type="similarity">
    <text evidence="1">Belongs to the Mg-chelatase subunits D/I family. ComM subfamily.</text>
</comment>
<dbReference type="InterPro" id="IPR025158">
    <property type="entry name" value="Mg_chelat-rel_C"/>
</dbReference>
<dbReference type="PRINTS" id="PR01657">
    <property type="entry name" value="MCMFAMILY"/>
</dbReference>
<dbReference type="SUPFAM" id="SSF52540">
    <property type="entry name" value="P-loop containing nucleoside triphosphate hydrolases"/>
    <property type="match status" value="1"/>
</dbReference>
<dbReference type="Pfam" id="PF01078">
    <property type="entry name" value="Mg_chelatase"/>
    <property type="match status" value="1"/>
</dbReference>
<evidence type="ECO:0000256" key="2">
    <source>
        <dbReference type="ARBA" id="ARBA00022741"/>
    </source>
</evidence>
<reference evidence="5" key="1">
    <citation type="submission" date="2020-10" db="EMBL/GenBank/DDBJ databases">
        <authorList>
            <person name="Gilroy R."/>
        </authorList>
    </citation>
    <scope>NUCLEOTIDE SEQUENCE</scope>
    <source>
        <strain evidence="5">G3-8215</strain>
    </source>
</reference>
<dbReference type="NCBIfam" id="TIGR00368">
    <property type="entry name" value="YifB family Mg chelatase-like AAA ATPase"/>
    <property type="match status" value="1"/>
</dbReference>
<dbReference type="GO" id="GO:0005524">
    <property type="term" value="F:ATP binding"/>
    <property type="evidence" value="ECO:0007669"/>
    <property type="project" value="UniProtKB-KW"/>
</dbReference>
<proteinExistence type="inferred from homology"/>
<organism evidence="5 6">
    <name type="scientific">Candidatus Cryptobacteroides avicola</name>
    <dbReference type="NCBI Taxonomy" id="2840757"/>
    <lineage>
        <taxon>Bacteria</taxon>
        <taxon>Pseudomonadati</taxon>
        <taxon>Bacteroidota</taxon>
        <taxon>Bacteroidia</taxon>
        <taxon>Bacteroidales</taxon>
        <taxon>Candidatus Cryptobacteroides</taxon>
    </lineage>
</organism>
<dbReference type="SMART" id="SM00382">
    <property type="entry name" value="AAA"/>
    <property type="match status" value="1"/>
</dbReference>
<evidence type="ECO:0000259" key="4">
    <source>
        <dbReference type="SMART" id="SM00382"/>
    </source>
</evidence>
<name>A0A940IIL4_9BACT</name>
<reference evidence="5" key="2">
    <citation type="journal article" date="2021" name="PeerJ">
        <title>Extensive microbial diversity within the chicken gut microbiome revealed by metagenomics and culture.</title>
        <authorList>
            <person name="Gilroy R."/>
            <person name="Ravi A."/>
            <person name="Getino M."/>
            <person name="Pursley I."/>
            <person name="Horton D.L."/>
            <person name="Alikhan N.F."/>
            <person name="Baker D."/>
            <person name="Gharbi K."/>
            <person name="Hall N."/>
            <person name="Watson M."/>
            <person name="Adriaenssens E.M."/>
            <person name="Foster-Nyarko E."/>
            <person name="Jarju S."/>
            <person name="Secka A."/>
            <person name="Antonio M."/>
            <person name="Oren A."/>
            <person name="Chaudhuri R.R."/>
            <person name="La Ragione R."/>
            <person name="Hildebrand F."/>
            <person name="Pallen M.J."/>
        </authorList>
    </citation>
    <scope>NUCLEOTIDE SEQUENCE</scope>
    <source>
        <strain evidence="5">G3-8215</strain>
    </source>
</reference>
<dbReference type="InterPro" id="IPR027417">
    <property type="entry name" value="P-loop_NTPase"/>
</dbReference>